<dbReference type="Gene3D" id="3.20.20.140">
    <property type="entry name" value="Metal-dependent hydrolases"/>
    <property type="match status" value="1"/>
</dbReference>
<dbReference type="PANTHER" id="PTHR11647">
    <property type="entry name" value="HYDRANTOINASE/DIHYDROPYRIMIDINASE FAMILY MEMBER"/>
    <property type="match status" value="1"/>
</dbReference>
<dbReference type="PATRIC" id="fig|742733.3.peg.983"/>
<proteinExistence type="inferred from homology"/>
<dbReference type="RefSeq" id="WP_007859749.1">
    <property type="nucleotide sequence ID" value="NZ_JH376420.1"/>
</dbReference>
<dbReference type="PANTHER" id="PTHR11647:SF1">
    <property type="entry name" value="COLLAPSIN RESPONSE MEDIATOR PROTEIN"/>
    <property type="match status" value="1"/>
</dbReference>
<dbReference type="eggNOG" id="COG0044">
    <property type="taxonomic scope" value="Bacteria"/>
</dbReference>
<dbReference type="GO" id="GO:0005829">
    <property type="term" value="C:cytosol"/>
    <property type="evidence" value="ECO:0007669"/>
    <property type="project" value="TreeGrafter"/>
</dbReference>
<comment type="caution">
    <text evidence="10">The sequence shown here is derived from an EMBL/GenBank/DDBJ whole genome shotgun (WGS) entry which is preliminary data.</text>
</comment>
<comment type="function">
    <text evidence="6">Catalyzes the stereospecific hydrolysis of the cyclic amide bond of D-hydantoin derivatives.</text>
</comment>
<feature type="modified residue" description="N6-carboxylysine" evidence="8">
    <location>
        <position position="153"/>
    </location>
</feature>
<dbReference type="NCBIfam" id="TIGR02033">
    <property type="entry name" value="D-hydantoinase"/>
    <property type="match status" value="1"/>
</dbReference>
<comment type="similarity">
    <text evidence="2">Belongs to the metallo-dependent hydrolases superfamily. Hydantoinase/dihydropyrimidinase family.</text>
</comment>
<evidence type="ECO:0000256" key="1">
    <source>
        <dbReference type="ARBA" id="ARBA00001947"/>
    </source>
</evidence>
<dbReference type="Pfam" id="PF01979">
    <property type="entry name" value="Amidohydro_1"/>
    <property type="match status" value="1"/>
</dbReference>
<dbReference type="HOGENOM" id="CLU_015572_2_0_9"/>
<name>G5HEV4_9FIRM</name>
<sequence length="460" mass="51328">MKEQWDLIIKAGTIVNSSGSIRADLAVKKGKIAAIGYFEHMENVKSIDANGKLVLPGLIDAHAHIQTGVGEAKSKDNYLNGSIAAAYGGTTSFIDFAFNNEGEKPKNSMERKLREAAGNSILDFSFHPCINQLDTESLEDIRYYLRNGFPSVKLFTVYRNSLMLEKKGIYEVLKIVAEENGISLIHAEEADIIERNISDAIESGKTLPKNHAESRPVISEIEAMYGILAMSAETKAPVIFAHMTTGASRALLERRDGAKLFAEACPHYLVLDERVYEQEDGYNYICSPPIRSASDREKLWQLIKDGYVQMINSDHTDYSSEQKKKYCNYFPKIPNGLPTIETRGMVFFSEAVMKRRMPVERFVALTSANAAKLMGLYPRKGVLQPGSDADIIIVDPDRKYIMRASDMHMQTDFCPYEGIQMRGKVEYTIAGGDILIENGIYTGKAHTGKLLKRGKPILDL</sequence>
<feature type="domain" description="Amidohydrolase-related" evidence="9">
    <location>
        <begin position="53"/>
        <end position="434"/>
    </location>
</feature>
<comment type="PTM">
    <text evidence="8">Carbamylation allows a single lysine to coordinate two divalent metal cations.</text>
</comment>
<dbReference type="GO" id="GO:0046872">
    <property type="term" value="F:metal ion binding"/>
    <property type="evidence" value="ECO:0007669"/>
    <property type="project" value="UniProtKB-KW"/>
</dbReference>
<keyword evidence="5" id="KW-0378">Hydrolase</keyword>
<dbReference type="InterPro" id="IPR011778">
    <property type="entry name" value="Hydantoinase/dihydroPyrase"/>
</dbReference>
<dbReference type="SUPFAM" id="SSF51556">
    <property type="entry name" value="Metallo-dependent hydrolases"/>
    <property type="match status" value="1"/>
</dbReference>
<gene>
    <name evidence="10" type="ORF">HMPREF9469_00977</name>
</gene>
<dbReference type="InterPro" id="IPR011059">
    <property type="entry name" value="Metal-dep_hydrolase_composite"/>
</dbReference>
<dbReference type="InterPro" id="IPR050378">
    <property type="entry name" value="Metallo-dep_Hydrolases_sf"/>
</dbReference>
<evidence type="ECO:0000313" key="10">
    <source>
        <dbReference type="EMBL" id="EHF00063.1"/>
    </source>
</evidence>
<evidence type="ECO:0000256" key="3">
    <source>
        <dbReference type="ARBA" id="ARBA00022553"/>
    </source>
</evidence>
<evidence type="ECO:0000256" key="2">
    <source>
        <dbReference type="ARBA" id="ARBA00008829"/>
    </source>
</evidence>
<evidence type="ECO:0000256" key="6">
    <source>
        <dbReference type="ARBA" id="ARBA00055040"/>
    </source>
</evidence>
<dbReference type="InterPro" id="IPR006680">
    <property type="entry name" value="Amidohydro-rel"/>
</dbReference>
<evidence type="ECO:0000256" key="4">
    <source>
        <dbReference type="ARBA" id="ARBA00022723"/>
    </source>
</evidence>
<evidence type="ECO:0000259" key="9">
    <source>
        <dbReference type="Pfam" id="PF01979"/>
    </source>
</evidence>
<dbReference type="EMBL" id="ADLJ01000007">
    <property type="protein sequence ID" value="EHF00063.1"/>
    <property type="molecule type" value="Genomic_DNA"/>
</dbReference>
<dbReference type="SUPFAM" id="SSF51338">
    <property type="entry name" value="Composite domain of metallo-dependent hydrolases"/>
    <property type="match status" value="1"/>
</dbReference>
<dbReference type="InterPro" id="IPR032466">
    <property type="entry name" value="Metal_Hydrolase"/>
</dbReference>
<evidence type="ECO:0000256" key="8">
    <source>
        <dbReference type="PIRSR" id="PIRSR611778-50"/>
    </source>
</evidence>
<keyword evidence="4" id="KW-0479">Metal-binding</keyword>
<dbReference type="GO" id="GO:0016812">
    <property type="term" value="F:hydrolase activity, acting on carbon-nitrogen (but not peptide) bonds, in cyclic amides"/>
    <property type="evidence" value="ECO:0007669"/>
    <property type="project" value="TreeGrafter"/>
</dbReference>
<dbReference type="Gene3D" id="2.30.40.10">
    <property type="entry name" value="Urease, subunit C, domain 1"/>
    <property type="match status" value="1"/>
</dbReference>
<comment type="cofactor">
    <cofactor evidence="1">
        <name>Zn(2+)</name>
        <dbReference type="ChEBI" id="CHEBI:29105"/>
    </cofactor>
</comment>
<organism evidence="10 11">
    <name type="scientific">[Clostridium] citroniae WAL-17108</name>
    <dbReference type="NCBI Taxonomy" id="742733"/>
    <lineage>
        <taxon>Bacteria</taxon>
        <taxon>Bacillati</taxon>
        <taxon>Bacillota</taxon>
        <taxon>Clostridia</taxon>
        <taxon>Lachnospirales</taxon>
        <taxon>Lachnospiraceae</taxon>
        <taxon>Enterocloster</taxon>
    </lineage>
</organism>
<accession>G5HEV4</accession>
<dbReference type="AlphaFoldDB" id="G5HEV4"/>
<evidence type="ECO:0000313" key="11">
    <source>
        <dbReference type="Proteomes" id="UP000003763"/>
    </source>
</evidence>
<dbReference type="Proteomes" id="UP000003763">
    <property type="component" value="Unassembled WGS sequence"/>
</dbReference>
<reference evidence="10 11" key="1">
    <citation type="submission" date="2011-08" db="EMBL/GenBank/DDBJ databases">
        <title>The Genome Sequence of Clostridium citroniae WAL-17108.</title>
        <authorList>
            <consortium name="The Broad Institute Genome Sequencing Platform"/>
            <person name="Earl A."/>
            <person name="Ward D."/>
            <person name="Feldgarden M."/>
            <person name="Gevers D."/>
            <person name="Finegold S.M."/>
            <person name="Summanen P.H."/>
            <person name="Molitoris D.R."/>
            <person name="Vaisanen M.L."/>
            <person name="Daigneault M."/>
            <person name="Allen-Vercoe E."/>
            <person name="Young S.K."/>
            <person name="Zeng Q."/>
            <person name="Gargeya S."/>
            <person name="Fitzgerald M."/>
            <person name="Haas B."/>
            <person name="Abouelleil A."/>
            <person name="Alvarado L."/>
            <person name="Arachchi H.M."/>
            <person name="Berlin A."/>
            <person name="Brown A."/>
            <person name="Chapman S.B."/>
            <person name="Chen Z."/>
            <person name="Dunbar C."/>
            <person name="Freedman E."/>
            <person name="Gearin G."/>
            <person name="Gellesch M."/>
            <person name="Goldberg J."/>
            <person name="Griggs A."/>
            <person name="Gujja S."/>
            <person name="Heiman D."/>
            <person name="Howarth C."/>
            <person name="Larson L."/>
            <person name="Lui A."/>
            <person name="MacDonald P.J.P."/>
            <person name="Montmayeur A."/>
            <person name="Murphy C."/>
            <person name="Neiman D."/>
            <person name="Pearson M."/>
            <person name="Priest M."/>
            <person name="Roberts A."/>
            <person name="Saif S."/>
            <person name="Shea T."/>
            <person name="Shenoy N."/>
            <person name="Sisk P."/>
            <person name="Stolte C."/>
            <person name="Sykes S."/>
            <person name="Wortman J."/>
            <person name="Nusbaum C."/>
            <person name="Birren B."/>
        </authorList>
    </citation>
    <scope>NUCLEOTIDE SEQUENCE [LARGE SCALE GENOMIC DNA]</scope>
    <source>
        <strain evidence="10 11">WAL-17108</strain>
    </source>
</reference>
<dbReference type="FunFam" id="3.20.20.140:FF:000217">
    <property type="entry name" value="Dihydropyrimidinase-related protein 1"/>
    <property type="match status" value="1"/>
</dbReference>
<keyword evidence="3" id="KW-0597">Phosphoprotein</keyword>
<evidence type="ECO:0000256" key="7">
    <source>
        <dbReference type="ARBA" id="ARBA00068457"/>
    </source>
</evidence>
<protein>
    <recommendedName>
        <fullName evidence="7">D-hydantoinase</fullName>
    </recommendedName>
</protein>
<evidence type="ECO:0000256" key="5">
    <source>
        <dbReference type="ARBA" id="ARBA00022801"/>
    </source>
</evidence>